<organism evidence="4 5">
    <name type="scientific">Wickerhamomyces pijperi</name>
    <name type="common">Yeast</name>
    <name type="synonym">Pichia pijperi</name>
    <dbReference type="NCBI Taxonomy" id="599730"/>
    <lineage>
        <taxon>Eukaryota</taxon>
        <taxon>Fungi</taxon>
        <taxon>Dikarya</taxon>
        <taxon>Ascomycota</taxon>
        <taxon>Saccharomycotina</taxon>
        <taxon>Saccharomycetes</taxon>
        <taxon>Phaffomycetales</taxon>
        <taxon>Wickerhamomycetaceae</taxon>
        <taxon>Wickerhamomyces</taxon>
    </lineage>
</organism>
<proteinExistence type="inferred from homology"/>
<dbReference type="FunFam" id="3.90.850.10:FF:000002">
    <property type="entry name" value="2-hydroxyhepta-2,4-diene-1,7-dioate isomerase"/>
    <property type="match status" value="1"/>
</dbReference>
<dbReference type="SUPFAM" id="SSF56529">
    <property type="entry name" value="FAH"/>
    <property type="match status" value="1"/>
</dbReference>
<dbReference type="AlphaFoldDB" id="A0A9P8TCM3"/>
<dbReference type="Gene3D" id="3.90.850.10">
    <property type="entry name" value="Fumarylacetoacetase-like, C-terminal domain"/>
    <property type="match status" value="1"/>
</dbReference>
<reference evidence="4" key="1">
    <citation type="journal article" date="2021" name="Open Biol.">
        <title>Shared evolutionary footprints suggest mitochondrial oxidative damage underlies multiple complex I losses in fungi.</title>
        <authorList>
            <person name="Schikora-Tamarit M.A."/>
            <person name="Marcet-Houben M."/>
            <person name="Nosek J."/>
            <person name="Gabaldon T."/>
        </authorList>
    </citation>
    <scope>NUCLEOTIDE SEQUENCE</scope>
    <source>
        <strain evidence="4">CBS2887</strain>
    </source>
</reference>
<evidence type="ECO:0000256" key="1">
    <source>
        <dbReference type="ARBA" id="ARBA00010211"/>
    </source>
</evidence>
<dbReference type="InterPro" id="IPR011234">
    <property type="entry name" value="Fumarylacetoacetase-like_C"/>
</dbReference>
<dbReference type="GO" id="GO:0050163">
    <property type="term" value="F:oxaloacetate tautomerase activity"/>
    <property type="evidence" value="ECO:0007669"/>
    <property type="project" value="UniProtKB-ARBA"/>
</dbReference>
<feature type="domain" description="Fumarylacetoacetase-like C-terminal" evidence="3">
    <location>
        <begin position="71"/>
        <end position="281"/>
    </location>
</feature>
<keyword evidence="5" id="KW-1185">Reference proteome</keyword>
<comment type="similarity">
    <text evidence="1">Belongs to the FAH family.</text>
</comment>
<comment type="caution">
    <text evidence="4">The sequence shown here is derived from an EMBL/GenBank/DDBJ whole genome shotgun (WGS) entry which is preliminary data.</text>
</comment>
<gene>
    <name evidence="4" type="ORF">WICPIJ_009838</name>
</gene>
<dbReference type="InterPro" id="IPR036663">
    <property type="entry name" value="Fumarylacetoacetase_C_sf"/>
</dbReference>
<evidence type="ECO:0000256" key="2">
    <source>
        <dbReference type="ARBA" id="ARBA00022723"/>
    </source>
</evidence>
<dbReference type="Pfam" id="PF01557">
    <property type="entry name" value="FAA_hydrolase"/>
    <property type="match status" value="1"/>
</dbReference>
<evidence type="ECO:0000259" key="3">
    <source>
        <dbReference type="Pfam" id="PF01557"/>
    </source>
</evidence>
<evidence type="ECO:0000313" key="5">
    <source>
        <dbReference type="Proteomes" id="UP000774326"/>
    </source>
</evidence>
<keyword evidence="2" id="KW-0479">Metal-binding</keyword>
<name>A0A9P8TCM3_WICPI</name>
<protein>
    <recommendedName>
        <fullName evidence="3">Fumarylacetoacetase-like C-terminal domain-containing protein</fullName>
    </recommendedName>
</protein>
<dbReference type="GO" id="GO:0046872">
    <property type="term" value="F:metal ion binding"/>
    <property type="evidence" value="ECO:0007669"/>
    <property type="project" value="UniProtKB-KW"/>
</dbReference>
<dbReference type="GO" id="GO:0006107">
    <property type="term" value="P:oxaloacetate metabolic process"/>
    <property type="evidence" value="ECO:0007669"/>
    <property type="project" value="UniProtKB-ARBA"/>
</dbReference>
<evidence type="ECO:0000313" key="4">
    <source>
        <dbReference type="EMBL" id="KAH3673386.1"/>
    </source>
</evidence>
<dbReference type="OrthoDB" id="3978420at2759"/>
<sequence>MSFQRLVRFISTDDKIHFGEAILSNGLTDSRLIESAYKITGDIFGSYEITSEELPVKKLLSPLSSVQIPTVRMIGMNYRKHAIEINLPIPQYPCLFYKPSSTINNPADPIVIPKVAQIEDAKVDYEAELVVVIGKSGKDIKEEDALDHVLGYTVGNDVSQRTWQIQRGGSQFSTGKMFDTWAPIGPAIVSPSLIPDPNSLNISSKINGEVRQNSNTEDAIFSVRHLISFLSQGTTLQPGDLIFTGTPQGVGSGFKPEPKWLKDTDVAEIEIENIGTIQNFVKFD</sequence>
<dbReference type="Proteomes" id="UP000774326">
    <property type="component" value="Unassembled WGS sequence"/>
</dbReference>
<dbReference type="PANTHER" id="PTHR11820">
    <property type="entry name" value="ACYLPYRUVASE"/>
    <property type="match status" value="1"/>
</dbReference>
<dbReference type="PANTHER" id="PTHR11820:SF112">
    <property type="entry name" value="FUMARYLACETOACETATE HYDROLASE FAMILY PROTEIN (AFU_ORTHOLOGUE AFUA_1G02370)-RELATED"/>
    <property type="match status" value="1"/>
</dbReference>
<dbReference type="EMBL" id="JAEUBG010005661">
    <property type="protein sequence ID" value="KAH3673386.1"/>
    <property type="molecule type" value="Genomic_DNA"/>
</dbReference>
<accession>A0A9P8TCM3</accession>
<reference evidence="4" key="2">
    <citation type="submission" date="2021-01" db="EMBL/GenBank/DDBJ databases">
        <authorList>
            <person name="Schikora-Tamarit M.A."/>
        </authorList>
    </citation>
    <scope>NUCLEOTIDE SEQUENCE</scope>
    <source>
        <strain evidence="4">CBS2887</strain>
    </source>
</reference>